<gene>
    <name evidence="4" type="ORF">C490_08416</name>
    <name evidence="5" type="ORF">CYV19_08670</name>
</gene>
<keyword evidence="2" id="KW-0812">Transmembrane</keyword>
<evidence type="ECO:0000256" key="1">
    <source>
        <dbReference type="SAM" id="MobiDB-lite"/>
    </source>
</evidence>
<protein>
    <recommendedName>
        <fullName evidence="3">DUF7344 domain-containing protein</fullName>
    </recommendedName>
</protein>
<organism evidence="4 6">
    <name type="scientific">Natronobacterium gregoryi (strain ATCC 43098 / DSM 3393 / CCM 3738 / CIP 104747 / IAM 13177 / JCM 8860 / NBRC 102187 / NCIMB 2189 / SP2)</name>
    <dbReference type="NCBI Taxonomy" id="797304"/>
    <lineage>
        <taxon>Archaea</taxon>
        <taxon>Methanobacteriati</taxon>
        <taxon>Methanobacteriota</taxon>
        <taxon>Stenosarchaea group</taxon>
        <taxon>Halobacteria</taxon>
        <taxon>Halobacteriales</taxon>
        <taxon>Natrialbaceae</taxon>
        <taxon>Natronobacterium</taxon>
    </lineage>
</organism>
<dbReference type="Proteomes" id="UP000234484">
    <property type="component" value="Unassembled WGS sequence"/>
</dbReference>
<dbReference type="AlphaFoldDB" id="L9Y4N7"/>
<keyword evidence="2" id="KW-0472">Membrane</keyword>
<feature type="region of interest" description="Disordered" evidence="1">
    <location>
        <begin position="81"/>
        <end position="111"/>
    </location>
</feature>
<evidence type="ECO:0000256" key="2">
    <source>
        <dbReference type="SAM" id="Phobius"/>
    </source>
</evidence>
<feature type="transmembrane region" description="Helical" evidence="2">
    <location>
        <begin position="119"/>
        <end position="143"/>
    </location>
</feature>
<accession>L9Y4N7</accession>
<evidence type="ECO:0000313" key="4">
    <source>
        <dbReference type="EMBL" id="ELY69000.1"/>
    </source>
</evidence>
<evidence type="ECO:0000313" key="5">
    <source>
        <dbReference type="EMBL" id="PLK20657.1"/>
    </source>
</evidence>
<evidence type="ECO:0000313" key="6">
    <source>
        <dbReference type="Proteomes" id="UP000011613"/>
    </source>
</evidence>
<reference evidence="4 6" key="1">
    <citation type="journal article" date="2014" name="PLoS Genet.">
        <title>Phylogenetically driven sequencing of extremely halophilic archaea reveals strategies for static and dynamic osmo-response.</title>
        <authorList>
            <person name="Becker E.A."/>
            <person name="Seitzer P.M."/>
            <person name="Tritt A."/>
            <person name="Larsen D."/>
            <person name="Krusor M."/>
            <person name="Yao A.I."/>
            <person name="Wu D."/>
            <person name="Madern D."/>
            <person name="Eisen J.A."/>
            <person name="Darling A.E."/>
            <person name="Facciotti M.T."/>
        </authorList>
    </citation>
    <scope>NUCLEOTIDE SEQUENCE [LARGE SCALE GENOMIC DNA]</scope>
    <source>
        <strain evidence="4 6">SP2</strain>
    </source>
</reference>
<dbReference type="EMBL" id="PKKI01000019">
    <property type="protein sequence ID" value="PLK20657.1"/>
    <property type="molecule type" value="Genomic_DNA"/>
</dbReference>
<evidence type="ECO:0000313" key="7">
    <source>
        <dbReference type="Proteomes" id="UP000234484"/>
    </source>
</evidence>
<comment type="caution">
    <text evidence="4">The sequence shown here is derived from an EMBL/GenBank/DDBJ whole genome shotgun (WGS) entry which is preliminary data.</text>
</comment>
<proteinExistence type="predicted"/>
<dbReference type="Pfam" id="PF24035">
    <property type="entry name" value="DUF7344"/>
    <property type="match status" value="1"/>
</dbReference>
<keyword evidence="2" id="KW-1133">Transmembrane helix</keyword>
<dbReference type="InterPro" id="IPR055768">
    <property type="entry name" value="DUF7344"/>
</dbReference>
<name>L9Y4N7_NATGS</name>
<reference evidence="5 7" key="2">
    <citation type="submission" date="2017-12" db="EMBL/GenBank/DDBJ databases">
        <title>The characterization of oligonucleotides binding to NgAgo.</title>
        <authorList>
            <person name="Jiang L."/>
            <person name="He B."/>
            <person name="Kang J."/>
            <person name="Yu M."/>
            <person name="Li N."/>
            <person name="Fang Y."/>
            <person name="Tang Z."/>
            <person name="Wu P."/>
            <person name="Yao P."/>
            <person name="Huang J."/>
        </authorList>
    </citation>
    <scope>NUCLEOTIDE SEQUENCE [LARGE SCALE GENOMIC DNA]</scope>
    <source>
        <strain evidence="5 7">SP2</strain>
        <tissue evidence="5">Freeze-dried powder thallus</tissue>
    </source>
</reference>
<feature type="domain" description="DUF7344" evidence="3">
    <location>
        <begin position="13"/>
        <end position="46"/>
    </location>
</feature>
<dbReference type="Proteomes" id="UP000011613">
    <property type="component" value="Unassembled WGS sequence"/>
</dbReference>
<dbReference type="EMBL" id="AOIC01000065">
    <property type="protein sequence ID" value="ELY69000.1"/>
    <property type="molecule type" value="Genomic_DNA"/>
</dbReference>
<evidence type="ECO:0000259" key="3">
    <source>
        <dbReference type="Pfam" id="PF24035"/>
    </source>
</evidence>
<sequence>MNEIVTSEDGYGDGRHNSVRVSLKQNHIPKLVDHDIIQYDEESDTIATASNYSLAVDILDYISYRSAYSEPNDRTEVPITFESGASRSETDSRAFTFSEAASDPETDQKQRFSSSPFSLTLIVLLWAVLLTLLLTLVLSVAVFNVT</sequence>